<dbReference type="OrthoDB" id="9788689at2"/>
<evidence type="ECO:0000256" key="4">
    <source>
        <dbReference type="ARBA" id="ARBA00023211"/>
    </source>
</evidence>
<gene>
    <name evidence="6" type="ORF">CDL10_04415</name>
</gene>
<evidence type="ECO:0000256" key="5">
    <source>
        <dbReference type="PROSITE-ProRule" id="PRU00742"/>
    </source>
</evidence>
<dbReference type="PANTHER" id="PTHR11358:SF35">
    <property type="entry name" value="FORMIMIDOYLGLUTAMASE"/>
    <property type="match status" value="1"/>
</dbReference>
<sequence>MSSVYFKAFDSEQCEKFTNPRKGEKKFGEKVDFPGNRPIENFLAETPAKYILLGIEEDIGVQANFGRNGTKLAWKNTLNSLLNIQHNKYCKGNWVGVLGSFSFDDLLPNPSTDVEKLYPLVELIDKEVTHLLHIIYKYDKIPVIIGGGHNNAYGNIKALALHTGTAVNAINFDAHTDFRAREGRHSGNGFSYAYEEKFLDKYFIFGLHENYTSKSIFQEIKNTNGDVAYNTFEEIAVREEKPFSTQLNIAHQHIKDKRYGIEMDLDSIEMIPSSAITPTGFTATDARRFIHYMGQSKKASYLHICEGAPNFGSDKNPNLVGKLISYMITDFIKAKENLTV</sequence>
<dbReference type="EMBL" id="NIPO01000001">
    <property type="protein sequence ID" value="PJR03849.1"/>
    <property type="molecule type" value="Genomic_DNA"/>
</dbReference>
<accession>A0A2M9R4Q4</accession>
<evidence type="ECO:0000313" key="7">
    <source>
        <dbReference type="Proteomes" id="UP000231960"/>
    </source>
</evidence>
<dbReference type="Proteomes" id="UP000231960">
    <property type="component" value="Unassembled WGS sequence"/>
</dbReference>
<dbReference type="GO" id="GO:0046872">
    <property type="term" value="F:metal ion binding"/>
    <property type="evidence" value="ECO:0007669"/>
    <property type="project" value="UniProtKB-KW"/>
</dbReference>
<evidence type="ECO:0000256" key="2">
    <source>
        <dbReference type="ARBA" id="ARBA00022801"/>
    </source>
</evidence>
<protein>
    <submittedName>
        <fullName evidence="6">Arginase</fullName>
    </submittedName>
</protein>
<comment type="caution">
    <text evidence="6">The sequence shown here is derived from an EMBL/GenBank/DDBJ whole genome shotgun (WGS) entry which is preliminary data.</text>
</comment>
<dbReference type="SUPFAM" id="SSF52768">
    <property type="entry name" value="Arginase/deacetylase"/>
    <property type="match status" value="1"/>
</dbReference>
<dbReference type="GO" id="GO:0006547">
    <property type="term" value="P:L-histidine metabolic process"/>
    <property type="evidence" value="ECO:0007669"/>
    <property type="project" value="UniProtKB-KW"/>
</dbReference>
<dbReference type="Pfam" id="PF00491">
    <property type="entry name" value="Arginase"/>
    <property type="match status" value="1"/>
</dbReference>
<dbReference type="Gene3D" id="3.40.800.10">
    <property type="entry name" value="Ureohydrolase domain"/>
    <property type="match status" value="1"/>
</dbReference>
<dbReference type="CDD" id="cd09988">
    <property type="entry name" value="Formimidoylglutamase"/>
    <property type="match status" value="1"/>
</dbReference>
<name>A0A2M9R4Q4_9FLAO</name>
<dbReference type="InterPro" id="IPR006035">
    <property type="entry name" value="Ureohydrolase"/>
</dbReference>
<organism evidence="6 7">
    <name type="scientific">Avrilella dinanensis</name>
    <dbReference type="NCBI Taxonomy" id="2008672"/>
    <lineage>
        <taxon>Bacteria</taxon>
        <taxon>Pseudomonadati</taxon>
        <taxon>Bacteroidota</taxon>
        <taxon>Flavobacteriia</taxon>
        <taxon>Flavobacteriales</taxon>
        <taxon>Flavobacteriaceae</taxon>
        <taxon>Avrilella</taxon>
    </lineage>
</organism>
<dbReference type="PROSITE" id="PS51409">
    <property type="entry name" value="ARGINASE_2"/>
    <property type="match status" value="1"/>
</dbReference>
<proteinExistence type="inferred from homology"/>
<evidence type="ECO:0000256" key="1">
    <source>
        <dbReference type="ARBA" id="ARBA00022723"/>
    </source>
</evidence>
<dbReference type="RefSeq" id="WP_100677416.1">
    <property type="nucleotide sequence ID" value="NZ_NIPO01000001.1"/>
</dbReference>
<keyword evidence="1" id="KW-0479">Metal-binding</keyword>
<keyword evidence="2" id="KW-0378">Hydrolase</keyword>
<dbReference type="InterPro" id="IPR023696">
    <property type="entry name" value="Ureohydrolase_dom_sf"/>
</dbReference>
<dbReference type="AlphaFoldDB" id="A0A2M9R4Q4"/>
<reference evidence="6 7" key="1">
    <citation type="submission" date="2017-06" db="EMBL/GenBank/DDBJ databases">
        <title>Description of Avrilella dinanensis gen. nov. sp. nov.</title>
        <authorList>
            <person name="Leyer C."/>
            <person name="Sassi M."/>
            <person name="Minet J."/>
            <person name="Kayal S."/>
            <person name="Cattoir V."/>
        </authorList>
    </citation>
    <scope>NUCLEOTIDE SEQUENCE [LARGE SCALE GENOMIC DNA]</scope>
    <source>
        <strain evidence="6 7">UR159</strain>
    </source>
</reference>
<evidence type="ECO:0000313" key="6">
    <source>
        <dbReference type="EMBL" id="PJR03849.1"/>
    </source>
</evidence>
<keyword evidence="3" id="KW-0369">Histidine metabolism</keyword>
<dbReference type="GO" id="GO:0033389">
    <property type="term" value="P:putrescine biosynthetic process from arginine, via agmatine"/>
    <property type="evidence" value="ECO:0007669"/>
    <property type="project" value="TreeGrafter"/>
</dbReference>
<dbReference type="GO" id="GO:0008783">
    <property type="term" value="F:agmatinase activity"/>
    <property type="evidence" value="ECO:0007669"/>
    <property type="project" value="TreeGrafter"/>
</dbReference>
<keyword evidence="7" id="KW-1185">Reference proteome</keyword>
<dbReference type="PANTHER" id="PTHR11358">
    <property type="entry name" value="ARGINASE/AGMATINASE"/>
    <property type="match status" value="1"/>
</dbReference>
<evidence type="ECO:0000256" key="3">
    <source>
        <dbReference type="ARBA" id="ARBA00022808"/>
    </source>
</evidence>
<comment type="similarity">
    <text evidence="5">Belongs to the arginase family.</text>
</comment>
<keyword evidence="4" id="KW-0464">Manganese</keyword>